<dbReference type="GO" id="GO:0015276">
    <property type="term" value="F:ligand-gated monoatomic ion channel activity"/>
    <property type="evidence" value="ECO:0007669"/>
    <property type="project" value="InterPro"/>
</dbReference>
<protein>
    <submittedName>
        <fullName evidence="14">IR14 protein</fullName>
    </submittedName>
</protein>
<keyword evidence="7 12" id="KW-0472">Membrane</keyword>
<dbReference type="InterPro" id="IPR052192">
    <property type="entry name" value="Insect_Ionotropic_Sensory_Rcpt"/>
</dbReference>
<sequence>QITRGGGKRIVIRNHMINMMELIAKVMNFSVRYVEPADKSWGKKLLNGSWTGMLGMVQRQEVDFGLGLFGVTAQRSEVMDFTFPATIMYARLLLKRGDPEIDPWSFIFPFTSVVWLAIIAGLTATTSVMLLGSFSMQAYRNMDTFVGRYSSFVRVLLQQDIRKSNGWWWFERVVLGVWMLTTLVLTKSYAGN</sequence>
<dbReference type="Pfam" id="PF10613">
    <property type="entry name" value="Lig_chan-Glu_bd"/>
    <property type="match status" value="1"/>
</dbReference>
<evidence type="ECO:0000256" key="4">
    <source>
        <dbReference type="ARBA" id="ARBA00022692"/>
    </source>
</evidence>
<evidence type="ECO:0000256" key="2">
    <source>
        <dbReference type="ARBA" id="ARBA00022448"/>
    </source>
</evidence>
<evidence type="ECO:0000256" key="8">
    <source>
        <dbReference type="ARBA" id="ARBA00023170"/>
    </source>
</evidence>
<dbReference type="SUPFAM" id="SSF53850">
    <property type="entry name" value="Periplasmic binding protein-like II"/>
    <property type="match status" value="1"/>
</dbReference>
<feature type="non-terminal residue" evidence="14">
    <location>
        <position position="192"/>
    </location>
</feature>
<reference evidence="14" key="1">
    <citation type="submission" date="2013-06" db="EMBL/GenBank/DDBJ databases">
        <authorList>
            <person name="Groh K."/>
        </authorList>
    </citation>
    <scope>NUCLEOTIDE SEQUENCE</scope>
    <source>
        <tissue evidence="14">Antennules</tissue>
    </source>
</reference>
<feature type="transmembrane region" description="Helical" evidence="12">
    <location>
        <begin position="106"/>
        <end position="132"/>
    </location>
</feature>
<keyword evidence="3" id="KW-1003">Cell membrane</keyword>
<keyword evidence="8" id="KW-0675">Receptor</keyword>
<reference evidence="14" key="2">
    <citation type="submission" date="2014-02" db="EMBL/GenBank/DDBJ databases">
        <title>The hermit crab's nose antennal transcriptomics.</title>
        <authorList>
            <person name="Groh K.C."/>
            <person name="Vogel H."/>
            <person name="Stensmyr M.C."/>
            <person name="Grosse-Wilde E."/>
            <person name="Hansson B.S."/>
        </authorList>
    </citation>
    <scope>NUCLEOTIDE SEQUENCE</scope>
    <source>
        <tissue evidence="14">Antennules</tissue>
    </source>
</reference>
<keyword evidence="5 12" id="KW-1133">Transmembrane helix</keyword>
<accession>W6MEU1</accession>
<dbReference type="Gene3D" id="1.10.287.70">
    <property type="match status" value="1"/>
</dbReference>
<dbReference type="GO" id="GO:0005886">
    <property type="term" value="C:plasma membrane"/>
    <property type="evidence" value="ECO:0007669"/>
    <property type="project" value="UniProtKB-SubCell"/>
</dbReference>
<keyword evidence="2" id="KW-0813">Transport</keyword>
<keyword evidence="4 12" id="KW-0812">Transmembrane</keyword>
<comment type="subcellular location">
    <subcellularLocation>
        <location evidence="1">Cell membrane</location>
        <topology evidence="1">Multi-pass membrane protein</topology>
    </subcellularLocation>
</comment>
<evidence type="ECO:0000256" key="9">
    <source>
        <dbReference type="ARBA" id="ARBA00023180"/>
    </source>
</evidence>
<keyword evidence="9" id="KW-0325">Glycoprotein</keyword>
<evidence type="ECO:0000256" key="7">
    <source>
        <dbReference type="ARBA" id="ARBA00023136"/>
    </source>
</evidence>
<evidence type="ECO:0000256" key="10">
    <source>
        <dbReference type="ARBA" id="ARBA00023286"/>
    </source>
</evidence>
<keyword evidence="11" id="KW-0407">Ion channel</keyword>
<feature type="non-terminal residue" evidence="14">
    <location>
        <position position="1"/>
    </location>
</feature>
<keyword evidence="6" id="KW-0406">Ion transport</keyword>
<evidence type="ECO:0000256" key="12">
    <source>
        <dbReference type="SAM" id="Phobius"/>
    </source>
</evidence>
<evidence type="ECO:0000256" key="3">
    <source>
        <dbReference type="ARBA" id="ARBA00022475"/>
    </source>
</evidence>
<dbReference type="PANTHER" id="PTHR42643">
    <property type="entry name" value="IONOTROPIC RECEPTOR 20A-RELATED"/>
    <property type="match status" value="1"/>
</dbReference>
<evidence type="ECO:0000256" key="5">
    <source>
        <dbReference type="ARBA" id="ARBA00022989"/>
    </source>
</evidence>
<feature type="domain" description="Ionotropic glutamate receptor L-glutamate and glycine-binding" evidence="13">
    <location>
        <begin position="15"/>
        <end position="85"/>
    </location>
</feature>
<evidence type="ECO:0000259" key="13">
    <source>
        <dbReference type="Pfam" id="PF10613"/>
    </source>
</evidence>
<evidence type="ECO:0000256" key="11">
    <source>
        <dbReference type="ARBA" id="ARBA00023303"/>
    </source>
</evidence>
<evidence type="ECO:0000256" key="1">
    <source>
        <dbReference type="ARBA" id="ARBA00004651"/>
    </source>
</evidence>
<dbReference type="PANTHER" id="PTHR42643:SF30">
    <property type="entry name" value="IONOTROPIC RECEPTOR 40A-RELATED"/>
    <property type="match status" value="1"/>
</dbReference>
<dbReference type="Gene3D" id="3.40.190.10">
    <property type="entry name" value="Periplasmic binding protein-like II"/>
    <property type="match status" value="1"/>
</dbReference>
<evidence type="ECO:0000256" key="6">
    <source>
        <dbReference type="ARBA" id="ARBA00023065"/>
    </source>
</evidence>
<dbReference type="InterPro" id="IPR019594">
    <property type="entry name" value="Glu/Gly-bd"/>
</dbReference>
<gene>
    <name evidence="14" type="primary">IR14</name>
</gene>
<organism evidence="14">
    <name type="scientific">Pagurus bernhardus</name>
    <name type="common">Common hermit crab</name>
    <name type="synonym">Eupagurus bernhardus</name>
    <dbReference type="NCBI Taxonomy" id="174397"/>
    <lineage>
        <taxon>Eukaryota</taxon>
        <taxon>Metazoa</taxon>
        <taxon>Ecdysozoa</taxon>
        <taxon>Arthropoda</taxon>
        <taxon>Crustacea</taxon>
        <taxon>Multicrustacea</taxon>
        <taxon>Malacostraca</taxon>
        <taxon>Eumalacostraca</taxon>
        <taxon>Eucarida</taxon>
        <taxon>Decapoda</taxon>
        <taxon>Pleocyemata</taxon>
        <taxon>Anomura</taxon>
        <taxon>Paguroidea</taxon>
        <taxon>Paguridae</taxon>
        <taxon>Pagurus</taxon>
    </lineage>
</organism>
<dbReference type="EMBL" id="HABX01000083">
    <property type="protein sequence ID" value="CDK12527.1"/>
    <property type="molecule type" value="Transcribed_RNA"/>
</dbReference>
<proteinExistence type="predicted"/>
<name>W6MEU1_PAGBR</name>
<keyword evidence="10" id="KW-1071">Ligand-gated ion channel</keyword>
<dbReference type="AlphaFoldDB" id="W6MEU1"/>
<evidence type="ECO:0000313" key="14">
    <source>
        <dbReference type="EMBL" id="CDK12527.1"/>
    </source>
</evidence>